<dbReference type="OrthoDB" id="581589at2"/>
<dbReference type="STRING" id="580166.AUP43_04765"/>
<reference evidence="1 2" key="1">
    <citation type="submission" date="2015-12" db="EMBL/GenBank/DDBJ databases">
        <title>Genome sequence of Oceanibaculum pacificum MCCC 1A02656.</title>
        <authorList>
            <person name="Lu L."/>
            <person name="Lai Q."/>
            <person name="Shao Z."/>
            <person name="Qian P."/>
        </authorList>
    </citation>
    <scope>NUCLEOTIDE SEQUENCE [LARGE SCALE GENOMIC DNA]</scope>
    <source>
        <strain evidence="1 2">MCCC 1A02656</strain>
    </source>
</reference>
<sequence>MRPAPANDNQPDFFVPSLYDIPVKDGVDLMDVAVFRLSKRHQRKGDVLRYQLHGAQVEVTAGGYGMASVWDYDLVLMCISHLAEAVRRHRDGKGKPPTRTFRPHVKEVLKFCRLSDGGQQYEAVEKSLDRLKNTTVKITRTNRNAKLRATAGFGLIETYKVISRTDTGCVSTIEIVIPEWIYEAVVTHDNPQILTVNPDYFLIDKGLARFVYRLARKSAGTDRARYLFKTIYERSGSAASFKEFCRMMRQIVVANDLPDFHLAEEVGKDGPILCMTARALLARVA</sequence>
<keyword evidence="2" id="KW-1185">Reference proteome</keyword>
<gene>
    <name evidence="1" type="ORF">AUP43_04765</name>
</gene>
<dbReference type="Proteomes" id="UP000076400">
    <property type="component" value="Unassembled WGS sequence"/>
</dbReference>
<dbReference type="InterPro" id="IPR018777">
    <property type="entry name" value="Replication_initiator_prot_A"/>
</dbReference>
<accession>A0A154WG30</accession>
<organism evidence="1 2">
    <name type="scientific">Oceanibaculum pacificum</name>
    <dbReference type="NCBI Taxonomy" id="580166"/>
    <lineage>
        <taxon>Bacteria</taxon>
        <taxon>Pseudomonadati</taxon>
        <taxon>Pseudomonadota</taxon>
        <taxon>Alphaproteobacteria</taxon>
        <taxon>Rhodospirillales</taxon>
        <taxon>Oceanibaculaceae</taxon>
        <taxon>Oceanibaculum</taxon>
    </lineage>
</organism>
<name>A0A154WG30_9PROT</name>
<protein>
    <submittedName>
        <fullName evidence="1">Replication protein RepA</fullName>
    </submittedName>
</protein>
<proteinExistence type="predicted"/>
<dbReference type="AlphaFoldDB" id="A0A154WG30"/>
<evidence type="ECO:0000313" key="1">
    <source>
        <dbReference type="EMBL" id="KZD12467.1"/>
    </source>
</evidence>
<dbReference type="EMBL" id="LPXN01000024">
    <property type="protein sequence ID" value="KZD12467.1"/>
    <property type="molecule type" value="Genomic_DNA"/>
</dbReference>
<evidence type="ECO:0000313" key="2">
    <source>
        <dbReference type="Proteomes" id="UP000076400"/>
    </source>
</evidence>
<dbReference type="Pfam" id="PF10134">
    <property type="entry name" value="RPA"/>
    <property type="match status" value="1"/>
</dbReference>
<comment type="caution">
    <text evidence="1">The sequence shown here is derived from an EMBL/GenBank/DDBJ whole genome shotgun (WGS) entry which is preliminary data.</text>
</comment>